<name>A0A1X9LH53_9MICO</name>
<organism evidence="1 2">
    <name type="scientific">Cnuibacter physcomitrellae</name>
    <dbReference type="NCBI Taxonomy" id="1619308"/>
    <lineage>
        <taxon>Bacteria</taxon>
        <taxon>Bacillati</taxon>
        <taxon>Actinomycetota</taxon>
        <taxon>Actinomycetes</taxon>
        <taxon>Micrococcales</taxon>
        <taxon>Microbacteriaceae</taxon>
        <taxon>Cnuibacter</taxon>
    </lineage>
</organism>
<dbReference type="KEGG" id="cphy:B5808_04315"/>
<dbReference type="Proteomes" id="UP000192775">
    <property type="component" value="Chromosome"/>
</dbReference>
<evidence type="ECO:0000313" key="2">
    <source>
        <dbReference type="Proteomes" id="UP000192775"/>
    </source>
</evidence>
<dbReference type="EMBL" id="CP020715">
    <property type="protein sequence ID" value="ARJ04535.1"/>
    <property type="molecule type" value="Genomic_DNA"/>
</dbReference>
<dbReference type="AlphaFoldDB" id="A0A1X9LH53"/>
<proteinExistence type="predicted"/>
<protein>
    <submittedName>
        <fullName evidence="1">Uncharacterized protein</fullName>
    </submittedName>
</protein>
<dbReference type="STRING" id="1619308.B5808_04315"/>
<keyword evidence="2" id="KW-1185">Reference proteome</keyword>
<evidence type="ECO:0000313" key="1">
    <source>
        <dbReference type="EMBL" id="ARJ04535.1"/>
    </source>
</evidence>
<accession>A0A1X9LH53</accession>
<sequence>MRRWRLARYRVDVVYLLMKNRKQQSPRTSFVAVGIIYVVALADVFQLIAHWAFIDQLGPWLVVLGIASVVALVAVATVVLIRTLITVRHLKQGGVISGS</sequence>
<reference evidence="1 2" key="1">
    <citation type="submission" date="2017-04" db="EMBL/GenBank/DDBJ databases">
        <authorList>
            <person name="Afonso C.L."/>
            <person name="Miller P.J."/>
            <person name="Scott M.A."/>
            <person name="Spackman E."/>
            <person name="Goraichik I."/>
            <person name="Dimitrov K.M."/>
            <person name="Suarez D.L."/>
            <person name="Swayne D.E."/>
        </authorList>
    </citation>
    <scope>NUCLEOTIDE SEQUENCE [LARGE SCALE GENOMIC DNA]</scope>
    <source>
        <strain evidence="2">XA(T)</strain>
    </source>
</reference>
<gene>
    <name evidence="1" type="ORF">B5808_04315</name>
</gene>